<evidence type="ECO:0000256" key="5">
    <source>
        <dbReference type="ARBA" id="ARBA00012232"/>
    </source>
</evidence>
<dbReference type="GO" id="GO:0016301">
    <property type="term" value="F:kinase activity"/>
    <property type="evidence" value="ECO:0007669"/>
    <property type="project" value="UniProtKB-KW"/>
</dbReference>
<evidence type="ECO:0000256" key="13">
    <source>
        <dbReference type="ARBA" id="ARBA00022842"/>
    </source>
</evidence>
<evidence type="ECO:0000256" key="11">
    <source>
        <dbReference type="ARBA" id="ARBA00022723"/>
    </source>
</evidence>
<name>A0A2A4I4Y0_9SPHN</name>
<evidence type="ECO:0000313" key="18">
    <source>
        <dbReference type="Proteomes" id="UP000218323"/>
    </source>
</evidence>
<dbReference type="Proteomes" id="UP000218323">
    <property type="component" value="Unassembled WGS sequence"/>
</dbReference>
<dbReference type="Gene3D" id="3.50.30.10">
    <property type="entry name" value="Phosphohistidine domain"/>
    <property type="match status" value="1"/>
</dbReference>
<gene>
    <name evidence="17" type="primary">ptsP</name>
    <name evidence="17" type="ORF">COA07_13590</name>
</gene>
<evidence type="ECO:0000256" key="4">
    <source>
        <dbReference type="ARBA" id="ARBA00007837"/>
    </source>
</evidence>
<dbReference type="InterPro" id="IPR036637">
    <property type="entry name" value="Phosphohistidine_dom_sf"/>
</dbReference>
<dbReference type="InterPro" id="IPR000032">
    <property type="entry name" value="HPr-like"/>
</dbReference>
<evidence type="ECO:0000256" key="3">
    <source>
        <dbReference type="ARBA" id="ARBA00004496"/>
    </source>
</evidence>
<keyword evidence="17" id="KW-0670">Pyruvate</keyword>
<feature type="domain" description="HPr" evidence="16">
    <location>
        <begin position="198"/>
        <end position="285"/>
    </location>
</feature>
<accession>A0A2A4I4Y0</accession>
<dbReference type="PANTHER" id="PTHR46244:SF6">
    <property type="entry name" value="PHOSPHOENOLPYRUVATE-PROTEIN PHOSPHOTRANSFERASE"/>
    <property type="match status" value="1"/>
</dbReference>
<evidence type="ECO:0000313" key="17">
    <source>
        <dbReference type="EMBL" id="PCG13549.1"/>
    </source>
</evidence>
<comment type="subcellular location">
    <subcellularLocation>
        <location evidence="3">Cytoplasm</location>
    </subcellularLocation>
</comment>
<evidence type="ECO:0000259" key="15">
    <source>
        <dbReference type="PROSITE" id="PS51093"/>
    </source>
</evidence>
<dbReference type="InterPro" id="IPR036618">
    <property type="entry name" value="PtsI_HPr-bd_sf"/>
</dbReference>
<dbReference type="InterPro" id="IPR023151">
    <property type="entry name" value="PEP_util_CS"/>
</dbReference>
<dbReference type="GO" id="GO:0005737">
    <property type="term" value="C:cytoplasm"/>
    <property type="evidence" value="ECO:0007669"/>
    <property type="project" value="UniProtKB-SubCell"/>
</dbReference>
<evidence type="ECO:0000256" key="14">
    <source>
        <dbReference type="SAM" id="MobiDB-lite"/>
    </source>
</evidence>
<evidence type="ECO:0000256" key="7">
    <source>
        <dbReference type="ARBA" id="ARBA00022490"/>
    </source>
</evidence>
<dbReference type="Pfam" id="PF00358">
    <property type="entry name" value="PTS_EIIA_1"/>
    <property type="match status" value="1"/>
</dbReference>
<dbReference type="CDD" id="cd00367">
    <property type="entry name" value="PTS-HPr_like"/>
    <property type="match status" value="1"/>
</dbReference>
<keyword evidence="10" id="KW-0598">Phosphotransferase system</keyword>
<dbReference type="NCBIfam" id="TIGR01003">
    <property type="entry name" value="PTS_HPr_family"/>
    <property type="match status" value="1"/>
</dbReference>
<dbReference type="InterPro" id="IPR040442">
    <property type="entry name" value="Pyrv_kinase-like_dom_sf"/>
</dbReference>
<feature type="compositionally biased region" description="Low complexity" evidence="14">
    <location>
        <begin position="1"/>
        <end position="16"/>
    </location>
</feature>
<sequence>MPVSARAARGSAANRWRTAHDAPRRNGRDDRVTRLTLLSPLPGWVSPLDEVPDAVFAGGMMGDGVAIDPTGTQLVAPCAATVLSVHAARHAVTLRTDDGADVLIHLGIDTVALGGAGFAVRVAAGQRVAAGDPLIDLDLDRLLAGAASMVTPVLVTDADAFEVVDRHPGGAVAIGEPLLVIAPRAIARAAADAGDGAAVARDVVVPLAHGLHARPAARIAEAVRGLDARVTIAKGDAVAPATGVTALLALDVRHGDTITLRASGPDADEAVERLATLIGSGMGEAGPAAPTPAAPPAPAPALPDGMLRGVTAAPGLAIGTARWLASRDRAVARDGAGADAERARLDAALAQVRAALAAATGAAAAIMAAHRALLDDPDLIDVAQRQIAAGRSADHAWRHALRAQADTLRATGNPRLAERADDLLDVERRVLAVLAGEGDDPAAPAYPAGTILLADDLLPSDVAALRDGAVVGLCSTRGGPTSHVAILAAGLGIPALVAIGGPLAEVAEGATLILDADAATLAVDPAPGVVAAARARADAAAHRRAAVLAAAADAAHTRDGVRIEAFANLGSLADAQAAVAAGAEGCGLLRTEFLFLDRATPPDADEQAALYCAVADTLDGRPVIVRLLDIGGDKPAPWLPLPAEENPALGVRGIRVGLRHRDVLDTQLRAILSAGAACRIMLPMVASVAELTAVRGVVDALRADMGVAHAVQVGVMVETPAAAITADLLARHADFLSIGTNDLTQYTLAMDRGNDGVAGGVDGLHPAVLRLIGETCRGAARHARWTGVCGGLASDPLAVPILIGLGVTELSATPALVPEVKAAIRAVTLADCRDLAARAVAADSAAAVRALARDFAGGMAA</sequence>
<dbReference type="FunFam" id="2.70.70.10:FF:000001">
    <property type="entry name" value="PTS system glucose-specific IIA component"/>
    <property type="match status" value="1"/>
</dbReference>
<dbReference type="GO" id="GO:0009401">
    <property type="term" value="P:phosphoenolpyruvate-dependent sugar phosphotransferase system"/>
    <property type="evidence" value="ECO:0007669"/>
    <property type="project" value="UniProtKB-KW"/>
</dbReference>
<organism evidence="17 18">
    <name type="scientific">Sphingomonas adhaesiva</name>
    <dbReference type="NCBI Taxonomy" id="28212"/>
    <lineage>
        <taxon>Bacteria</taxon>
        <taxon>Pseudomonadati</taxon>
        <taxon>Pseudomonadota</taxon>
        <taxon>Alphaproteobacteria</taxon>
        <taxon>Sphingomonadales</taxon>
        <taxon>Sphingomonadaceae</taxon>
        <taxon>Sphingomonas</taxon>
    </lineage>
</organism>
<dbReference type="SUPFAM" id="SSF55594">
    <property type="entry name" value="HPr-like"/>
    <property type="match status" value="1"/>
</dbReference>
<dbReference type="GO" id="GO:0046872">
    <property type="term" value="F:metal ion binding"/>
    <property type="evidence" value="ECO:0007669"/>
    <property type="project" value="UniProtKB-KW"/>
</dbReference>
<dbReference type="Gene3D" id="3.30.1340.10">
    <property type="entry name" value="HPr-like"/>
    <property type="match status" value="1"/>
</dbReference>
<comment type="similarity">
    <text evidence="4">Belongs to the PEP-utilizing enzyme family.</text>
</comment>
<dbReference type="Gene3D" id="2.70.70.10">
    <property type="entry name" value="Glucose Permease (Domain IIA)"/>
    <property type="match status" value="1"/>
</dbReference>
<dbReference type="PROSITE" id="PS51350">
    <property type="entry name" value="PTS_HPR_DOM"/>
    <property type="match status" value="1"/>
</dbReference>
<dbReference type="SUPFAM" id="SSF51621">
    <property type="entry name" value="Phosphoenolpyruvate/pyruvate domain"/>
    <property type="match status" value="1"/>
</dbReference>
<dbReference type="InterPro" id="IPR035895">
    <property type="entry name" value="HPr-like_sf"/>
</dbReference>
<evidence type="ECO:0000256" key="1">
    <source>
        <dbReference type="ARBA" id="ARBA00000683"/>
    </source>
</evidence>
<feature type="compositionally biased region" description="Basic and acidic residues" evidence="14">
    <location>
        <begin position="18"/>
        <end position="28"/>
    </location>
</feature>
<protein>
    <recommendedName>
        <fullName evidence="5">phosphoenolpyruvate--protein phosphotransferase</fullName>
        <ecNumber evidence="5">2.7.3.9</ecNumber>
    </recommendedName>
</protein>
<dbReference type="Pfam" id="PF00391">
    <property type="entry name" value="PEP-utilizers"/>
    <property type="match status" value="1"/>
</dbReference>
<dbReference type="SUPFAM" id="SSF47831">
    <property type="entry name" value="Enzyme I of the PEP:sugar phosphotransferase system HPr-binding (sub)domain"/>
    <property type="match status" value="1"/>
</dbReference>
<dbReference type="Gene3D" id="3.20.20.60">
    <property type="entry name" value="Phosphoenolpyruvate-binding domains"/>
    <property type="match status" value="1"/>
</dbReference>
<comment type="catalytic activity">
    <reaction evidence="1">
        <text>L-histidyl-[protein] + phosphoenolpyruvate = N(pros)-phospho-L-histidyl-[protein] + pyruvate</text>
        <dbReference type="Rhea" id="RHEA:23880"/>
        <dbReference type="Rhea" id="RHEA-COMP:9745"/>
        <dbReference type="Rhea" id="RHEA-COMP:9746"/>
        <dbReference type="ChEBI" id="CHEBI:15361"/>
        <dbReference type="ChEBI" id="CHEBI:29979"/>
        <dbReference type="ChEBI" id="CHEBI:58702"/>
        <dbReference type="ChEBI" id="CHEBI:64837"/>
        <dbReference type="EC" id="2.7.3.9"/>
    </reaction>
</comment>
<dbReference type="SUPFAM" id="SSF51261">
    <property type="entry name" value="Duplicated hybrid motif"/>
    <property type="match status" value="1"/>
</dbReference>
<dbReference type="InterPro" id="IPR001127">
    <property type="entry name" value="PTS_EIIA_1_perm"/>
</dbReference>
<dbReference type="InterPro" id="IPR008279">
    <property type="entry name" value="PEP-util_enz_mobile_dom"/>
</dbReference>
<dbReference type="PRINTS" id="PR00107">
    <property type="entry name" value="PHOSPHOCPHPR"/>
</dbReference>
<dbReference type="GO" id="GO:0008965">
    <property type="term" value="F:phosphoenolpyruvate-protein phosphotransferase activity"/>
    <property type="evidence" value="ECO:0007669"/>
    <property type="project" value="UniProtKB-EC"/>
</dbReference>
<comment type="cofactor">
    <cofactor evidence="2">
        <name>Mg(2+)</name>
        <dbReference type="ChEBI" id="CHEBI:18420"/>
    </cofactor>
</comment>
<comment type="caution">
    <text evidence="17">The sequence shown here is derived from an EMBL/GenBank/DDBJ whole genome shotgun (WGS) entry which is preliminary data.</text>
</comment>
<dbReference type="Pfam" id="PF00381">
    <property type="entry name" value="PTS-HPr"/>
    <property type="match status" value="1"/>
</dbReference>
<keyword evidence="8" id="KW-0762">Sugar transport</keyword>
<evidence type="ECO:0000259" key="16">
    <source>
        <dbReference type="PROSITE" id="PS51350"/>
    </source>
</evidence>
<dbReference type="AlphaFoldDB" id="A0A2A4I4Y0"/>
<dbReference type="Pfam" id="PF05524">
    <property type="entry name" value="PEP-utilisers_N"/>
    <property type="match status" value="1"/>
</dbReference>
<keyword evidence="18" id="KW-1185">Reference proteome</keyword>
<dbReference type="PROSITE" id="PS51093">
    <property type="entry name" value="PTS_EIIA_TYPE_1"/>
    <property type="match status" value="1"/>
</dbReference>
<dbReference type="PROSITE" id="PS00371">
    <property type="entry name" value="PTS_EIIA_TYPE_1_HIS"/>
    <property type="match status" value="1"/>
</dbReference>
<keyword evidence="6" id="KW-0813">Transport</keyword>
<dbReference type="Gene3D" id="1.10.274.10">
    <property type="entry name" value="PtsI, HPr-binding domain"/>
    <property type="match status" value="1"/>
</dbReference>
<dbReference type="SUPFAM" id="SSF52009">
    <property type="entry name" value="Phosphohistidine domain"/>
    <property type="match status" value="1"/>
</dbReference>
<dbReference type="InterPro" id="IPR011055">
    <property type="entry name" value="Dup_hybrid_motif"/>
</dbReference>
<dbReference type="NCBIfam" id="TIGR01417">
    <property type="entry name" value="PTS_I_fam"/>
    <property type="match status" value="1"/>
</dbReference>
<dbReference type="InterPro" id="IPR006318">
    <property type="entry name" value="PTS_EI-like"/>
</dbReference>
<dbReference type="InterPro" id="IPR015813">
    <property type="entry name" value="Pyrv/PenolPyrv_kinase-like_dom"/>
</dbReference>
<keyword evidence="13" id="KW-0460">Magnesium</keyword>
<dbReference type="PANTHER" id="PTHR46244">
    <property type="entry name" value="PHOSPHOENOLPYRUVATE-PROTEIN PHOSPHOTRANSFERASE"/>
    <property type="match status" value="1"/>
</dbReference>
<keyword evidence="7" id="KW-0963">Cytoplasm</keyword>
<keyword evidence="12" id="KW-0418">Kinase</keyword>
<feature type="region of interest" description="Disordered" evidence="14">
    <location>
        <begin position="1"/>
        <end position="28"/>
    </location>
</feature>
<dbReference type="NCBIfam" id="TIGR00830">
    <property type="entry name" value="PTBA"/>
    <property type="match status" value="1"/>
</dbReference>
<dbReference type="InterPro" id="IPR001020">
    <property type="entry name" value="PTS_HPr_His_P_site"/>
</dbReference>
<dbReference type="PROSITE" id="PS00742">
    <property type="entry name" value="PEP_ENZYMES_2"/>
    <property type="match status" value="1"/>
</dbReference>
<evidence type="ECO:0000256" key="2">
    <source>
        <dbReference type="ARBA" id="ARBA00001946"/>
    </source>
</evidence>
<dbReference type="EC" id="2.7.3.9" evidence="5"/>
<keyword evidence="9 17" id="KW-0808">Transferase</keyword>
<dbReference type="PROSITE" id="PS00369">
    <property type="entry name" value="PTS_HPR_HIS"/>
    <property type="match status" value="1"/>
</dbReference>
<dbReference type="Pfam" id="PF02896">
    <property type="entry name" value="PEP-utilizers_C"/>
    <property type="match status" value="1"/>
</dbReference>
<evidence type="ECO:0000256" key="10">
    <source>
        <dbReference type="ARBA" id="ARBA00022683"/>
    </source>
</evidence>
<evidence type="ECO:0000256" key="6">
    <source>
        <dbReference type="ARBA" id="ARBA00022448"/>
    </source>
</evidence>
<proteinExistence type="inferred from homology"/>
<dbReference type="InterPro" id="IPR000121">
    <property type="entry name" value="PEP_util_C"/>
</dbReference>
<keyword evidence="11" id="KW-0479">Metal-binding</keyword>
<evidence type="ECO:0000256" key="9">
    <source>
        <dbReference type="ARBA" id="ARBA00022679"/>
    </source>
</evidence>
<evidence type="ECO:0000256" key="12">
    <source>
        <dbReference type="ARBA" id="ARBA00022777"/>
    </source>
</evidence>
<feature type="domain" description="PTS EIIA type-1" evidence="15">
    <location>
        <begin position="53"/>
        <end position="157"/>
    </location>
</feature>
<dbReference type="InterPro" id="IPR050499">
    <property type="entry name" value="PEP-utilizing_PTS_enzyme"/>
</dbReference>
<reference evidence="17 18" key="1">
    <citation type="submission" date="2017-09" db="EMBL/GenBank/DDBJ databases">
        <title>Sphingomonas adhaesiva DSM 7418, whole genome shotgun sequence.</title>
        <authorList>
            <person name="Feng G."/>
            <person name="Zhu H."/>
        </authorList>
    </citation>
    <scope>NUCLEOTIDE SEQUENCE [LARGE SCALE GENOMIC DNA]</scope>
    <source>
        <strain evidence="17 18">DSM 7418</strain>
    </source>
</reference>
<dbReference type="InterPro" id="IPR008731">
    <property type="entry name" value="PTS_EIN"/>
</dbReference>
<evidence type="ECO:0000256" key="8">
    <source>
        <dbReference type="ARBA" id="ARBA00022597"/>
    </source>
</evidence>
<dbReference type="PRINTS" id="PR01736">
    <property type="entry name" value="PHPHTRNFRASE"/>
</dbReference>
<dbReference type="EMBL" id="NWVC01000007">
    <property type="protein sequence ID" value="PCG13549.1"/>
    <property type="molecule type" value="Genomic_DNA"/>
</dbReference>